<name>A0A6J4UU33_9BACT</name>
<dbReference type="GO" id="GO:0005737">
    <property type="term" value="C:cytoplasm"/>
    <property type="evidence" value="ECO:0007669"/>
    <property type="project" value="TreeGrafter"/>
</dbReference>
<accession>A0A6J4UU33</accession>
<dbReference type="PANTHER" id="PTHR42850">
    <property type="entry name" value="METALLOPHOSPHOESTERASE"/>
    <property type="match status" value="1"/>
</dbReference>
<reference evidence="3" key="1">
    <citation type="submission" date="2020-02" db="EMBL/GenBank/DDBJ databases">
        <authorList>
            <person name="Meier V. D."/>
        </authorList>
    </citation>
    <scope>NUCLEOTIDE SEQUENCE</scope>
    <source>
        <strain evidence="3">AVDCRST_MAG73</strain>
    </source>
</reference>
<dbReference type="InterPro" id="IPR024654">
    <property type="entry name" value="Calcineurin-like_PHP_lpxH"/>
</dbReference>
<dbReference type="Gene3D" id="3.60.21.10">
    <property type="match status" value="1"/>
</dbReference>
<evidence type="ECO:0000256" key="1">
    <source>
        <dbReference type="ARBA" id="ARBA00008950"/>
    </source>
</evidence>
<dbReference type="Pfam" id="PF12850">
    <property type="entry name" value="Metallophos_2"/>
    <property type="match status" value="1"/>
</dbReference>
<feature type="domain" description="Calcineurin-like phosphoesterase" evidence="2">
    <location>
        <begin position="8"/>
        <end position="184"/>
    </location>
</feature>
<dbReference type="GO" id="GO:0004722">
    <property type="term" value="F:protein serine/threonine phosphatase activity"/>
    <property type="evidence" value="ECO:0007669"/>
    <property type="project" value="UniProtKB-EC"/>
</dbReference>
<proteinExistence type="inferred from homology"/>
<dbReference type="AlphaFoldDB" id="A0A6J4UU33"/>
<evidence type="ECO:0000259" key="2">
    <source>
        <dbReference type="Pfam" id="PF12850"/>
    </source>
</evidence>
<dbReference type="EMBL" id="CADCWE010000229">
    <property type="protein sequence ID" value="CAA9558108.1"/>
    <property type="molecule type" value="Genomic_DNA"/>
</dbReference>
<evidence type="ECO:0000313" key="3">
    <source>
        <dbReference type="EMBL" id="CAA9558108.1"/>
    </source>
</evidence>
<dbReference type="PIRSF" id="PIRSF000883">
    <property type="entry name" value="Pesterase_MJ0912"/>
    <property type="match status" value="1"/>
</dbReference>
<dbReference type="EC" id="3.1.3.16" evidence="3"/>
<dbReference type="InterPro" id="IPR029052">
    <property type="entry name" value="Metallo-depent_PP-like"/>
</dbReference>
<organism evidence="3">
    <name type="scientific">uncultured Thermomicrobiales bacterium</name>
    <dbReference type="NCBI Taxonomy" id="1645740"/>
    <lineage>
        <taxon>Bacteria</taxon>
        <taxon>Pseudomonadati</taxon>
        <taxon>Thermomicrobiota</taxon>
        <taxon>Thermomicrobia</taxon>
        <taxon>Thermomicrobiales</taxon>
        <taxon>environmental samples</taxon>
    </lineage>
</organism>
<dbReference type="SUPFAM" id="SSF56300">
    <property type="entry name" value="Metallo-dependent phosphatases"/>
    <property type="match status" value="1"/>
</dbReference>
<sequence>MDRPAAVAALYDIHGNLAALEAVLAEVERLGIERIVVGGDIVWGPEPVPTLERLMRLGSRARFIRGNADREVADGSAGPNADPAVEVVTRWCHRQLNAGQRAFLGALPERVSLDVPGWGPILFCHGSPRRDDEAIHAWTREEDLAPMVAAVREGVVVCGHTHAPFDRDGAGKRIVNAGSVGLQYGAGASWALVGPEIELRRTPYDVEAAATRIRRSGVPDPEIFADHILDPPPMPT</sequence>
<comment type="similarity">
    <text evidence="1">Belongs to the metallophosphoesterase superfamily. YfcE family.</text>
</comment>
<keyword evidence="3" id="KW-0378">Hydrolase</keyword>
<protein>
    <submittedName>
        <fullName evidence="3">Serine/threonine protein phosphatase( )</fullName>
        <ecNumber evidence="3">3.1.3.16</ecNumber>
    </submittedName>
</protein>
<dbReference type="InterPro" id="IPR011152">
    <property type="entry name" value="Pesterase_MJ0912"/>
</dbReference>
<dbReference type="InterPro" id="IPR050126">
    <property type="entry name" value="Ap4A_hydrolase"/>
</dbReference>
<dbReference type="PANTHER" id="PTHR42850:SF2">
    <property type="entry name" value="BLL5683 PROTEIN"/>
    <property type="match status" value="1"/>
</dbReference>
<gene>
    <name evidence="3" type="ORF">AVDCRST_MAG73-3451</name>
</gene>